<dbReference type="InterPro" id="IPR024455">
    <property type="entry name" value="Phage_capsid"/>
</dbReference>
<dbReference type="AlphaFoldDB" id="W4VIB0"/>
<evidence type="ECO:0000256" key="1">
    <source>
        <dbReference type="ARBA" id="ARBA00004328"/>
    </source>
</evidence>
<feature type="domain" description="Phage capsid-like C-terminal" evidence="2">
    <location>
        <begin position="6"/>
        <end position="180"/>
    </location>
</feature>
<gene>
    <name evidence="3" type="ORF">JCM21714_1962</name>
</gene>
<name>W4VIB0_9BACI</name>
<dbReference type="OrthoDB" id="2175643at2"/>
<proteinExistence type="predicted"/>
<comment type="caution">
    <text evidence="3">The sequence shown here is derived from an EMBL/GenBank/DDBJ whole genome shotgun (WGS) entry which is preliminary data.</text>
</comment>
<dbReference type="EMBL" id="BAVS01000008">
    <property type="protein sequence ID" value="GAE92937.1"/>
    <property type="molecule type" value="Genomic_DNA"/>
</dbReference>
<dbReference type="eggNOG" id="COG4653">
    <property type="taxonomic scope" value="Bacteria"/>
</dbReference>
<evidence type="ECO:0000313" key="3">
    <source>
        <dbReference type="EMBL" id="GAE92937.1"/>
    </source>
</evidence>
<accession>W4VIB0</accession>
<organism evidence="3 4">
    <name type="scientific">Gracilibacillus boraciitolerans JCM 21714</name>
    <dbReference type="NCBI Taxonomy" id="1298598"/>
    <lineage>
        <taxon>Bacteria</taxon>
        <taxon>Bacillati</taxon>
        <taxon>Bacillota</taxon>
        <taxon>Bacilli</taxon>
        <taxon>Bacillales</taxon>
        <taxon>Bacillaceae</taxon>
        <taxon>Gracilibacillus</taxon>
    </lineage>
</organism>
<dbReference type="InterPro" id="IPR054612">
    <property type="entry name" value="Phage_capsid-like_C"/>
</dbReference>
<dbReference type="Pfam" id="PF05065">
    <property type="entry name" value="Phage_capsid"/>
    <property type="match status" value="1"/>
</dbReference>
<reference evidence="3 4" key="1">
    <citation type="journal article" date="2014" name="Genome Announc.">
        <title>Draft Genome Sequence of the Boron-Tolerant and Moderately Halotolerant Bacterium Gracilibacillus boraciitolerans JCM 21714T.</title>
        <authorList>
            <person name="Ahmed I."/>
            <person name="Oshima K."/>
            <person name="Suda W."/>
            <person name="Kitamura K."/>
            <person name="Iida T."/>
            <person name="Ohmori Y."/>
            <person name="Fujiwara T."/>
            <person name="Hattori M."/>
            <person name="Ohkuma M."/>
        </authorList>
    </citation>
    <scope>NUCLEOTIDE SEQUENCE [LARGE SCALE GENOMIC DNA]</scope>
    <source>
        <strain evidence="3 4">JCM 21714</strain>
    </source>
</reference>
<comment type="subcellular location">
    <subcellularLocation>
        <location evidence="1">Virion</location>
    </subcellularLocation>
</comment>
<dbReference type="SUPFAM" id="SSF56563">
    <property type="entry name" value="Major capsid protein gp5"/>
    <property type="match status" value="1"/>
</dbReference>
<sequence length="192" mass="21501">MKLGKVSLTDLIIDLMKKEYLKKEIDYMFNGTNDKAINTGSLLNKAKVFTPTQTEPVKIIKELKNTPSTNVINKARWIVNKAAIQYAEDLTLPNGEPALKTIDREDGGVSYMLLGFPLDFTDAVKGSNDSAAVFYFGDFSSFKIHENSAGLEIETITGMYAHLNEFAFKLYNLIDGKLIYSPVEPTVYRLEV</sequence>
<dbReference type="NCBIfam" id="TIGR01554">
    <property type="entry name" value="major_cap_HK97"/>
    <property type="match status" value="1"/>
</dbReference>
<evidence type="ECO:0000259" key="2">
    <source>
        <dbReference type="Pfam" id="PF05065"/>
    </source>
</evidence>
<keyword evidence="4" id="KW-1185">Reference proteome</keyword>
<dbReference type="STRING" id="1298598.JCM21714_1962"/>
<evidence type="ECO:0000313" key="4">
    <source>
        <dbReference type="Proteomes" id="UP000019102"/>
    </source>
</evidence>
<dbReference type="Proteomes" id="UP000019102">
    <property type="component" value="Unassembled WGS sequence"/>
</dbReference>
<protein>
    <submittedName>
        <fullName evidence="3">Phage capsid and scaffold</fullName>
    </submittedName>
</protein>